<evidence type="ECO:0000256" key="9">
    <source>
        <dbReference type="ARBA" id="ARBA00023136"/>
    </source>
</evidence>
<keyword evidence="8 13" id="KW-0175">Coiled coil</keyword>
<evidence type="ECO:0000256" key="6">
    <source>
        <dbReference type="ARBA" id="ARBA00022692"/>
    </source>
</evidence>
<evidence type="ECO:0000256" key="10">
    <source>
        <dbReference type="ARBA" id="ARBA00023180"/>
    </source>
</evidence>
<feature type="coiled-coil region" evidence="13">
    <location>
        <begin position="1149"/>
        <end position="1176"/>
    </location>
</feature>
<dbReference type="GO" id="GO:0006031">
    <property type="term" value="P:chitin biosynthetic process"/>
    <property type="evidence" value="ECO:0007669"/>
    <property type="project" value="TreeGrafter"/>
</dbReference>
<feature type="region of interest" description="Disordered" evidence="14">
    <location>
        <begin position="1513"/>
        <end position="1561"/>
    </location>
</feature>
<evidence type="ECO:0000256" key="11">
    <source>
        <dbReference type="ARBA" id="ARBA00046329"/>
    </source>
</evidence>
<feature type="transmembrane region" description="Helical" evidence="15">
    <location>
        <begin position="1050"/>
        <end position="1069"/>
    </location>
</feature>
<keyword evidence="7 15" id="KW-1133">Transmembrane helix</keyword>
<keyword evidence="4" id="KW-0328">Glycosyltransferase</keyword>
<feature type="transmembrane region" description="Helical" evidence="15">
    <location>
        <begin position="219"/>
        <end position="239"/>
    </location>
</feature>
<evidence type="ECO:0000256" key="4">
    <source>
        <dbReference type="ARBA" id="ARBA00022676"/>
    </source>
</evidence>
<dbReference type="SUPFAM" id="SSF53448">
    <property type="entry name" value="Nucleotide-diphospho-sugar transferases"/>
    <property type="match status" value="1"/>
</dbReference>
<evidence type="ECO:0000256" key="8">
    <source>
        <dbReference type="ARBA" id="ARBA00023054"/>
    </source>
</evidence>
<feature type="transmembrane region" description="Helical" evidence="15">
    <location>
        <begin position="938"/>
        <end position="958"/>
    </location>
</feature>
<dbReference type="InterPro" id="IPR055120">
    <property type="entry name" value="Chs-1/2_IV_N"/>
</dbReference>
<keyword evidence="9 15" id="KW-0472">Membrane</keyword>
<evidence type="ECO:0000256" key="12">
    <source>
        <dbReference type="ARBA" id="ARBA00048014"/>
    </source>
</evidence>
<comment type="caution">
    <text evidence="17">The sequence shown here is derived from an EMBL/GenBank/DDBJ whole genome shotgun (WGS) entry which is preliminary data.</text>
</comment>
<feature type="transmembrane region" description="Helical" evidence="15">
    <location>
        <begin position="251"/>
        <end position="271"/>
    </location>
</feature>
<evidence type="ECO:0000256" key="13">
    <source>
        <dbReference type="SAM" id="Coils"/>
    </source>
</evidence>
<feature type="region of interest" description="Disordered" evidence="14">
    <location>
        <begin position="1"/>
        <end position="57"/>
    </location>
</feature>
<dbReference type="CDD" id="cd04190">
    <property type="entry name" value="Chitin_synth_C"/>
    <property type="match status" value="1"/>
</dbReference>
<feature type="region of interest" description="Disordered" evidence="14">
    <location>
        <begin position="1177"/>
        <end position="1197"/>
    </location>
</feature>
<dbReference type="EC" id="2.4.1.16" evidence="2"/>
<feature type="transmembrane region" description="Helical" evidence="15">
    <location>
        <begin position="1347"/>
        <end position="1368"/>
    </location>
</feature>
<feature type="transmembrane region" description="Helical" evidence="15">
    <location>
        <begin position="1289"/>
        <end position="1309"/>
    </location>
</feature>
<comment type="subcellular location">
    <subcellularLocation>
        <location evidence="1">Cell membrane</location>
        <topology evidence="1">Multi-pass membrane protein</topology>
    </subcellularLocation>
</comment>
<feature type="transmembrane region" description="Helical" evidence="15">
    <location>
        <begin position="94"/>
        <end position="118"/>
    </location>
</feature>
<evidence type="ECO:0000256" key="1">
    <source>
        <dbReference type="ARBA" id="ARBA00004651"/>
    </source>
</evidence>
<dbReference type="Gene3D" id="3.90.550.10">
    <property type="entry name" value="Spore Coat Polysaccharide Biosynthesis Protein SpsA, Chain A"/>
    <property type="match status" value="1"/>
</dbReference>
<evidence type="ECO:0000256" key="14">
    <source>
        <dbReference type="SAM" id="MobiDB-lite"/>
    </source>
</evidence>
<feature type="transmembrane region" description="Helical" evidence="15">
    <location>
        <begin position="964"/>
        <end position="981"/>
    </location>
</feature>
<evidence type="ECO:0000313" key="17">
    <source>
        <dbReference type="EMBL" id="KAG8200140.1"/>
    </source>
</evidence>
<feature type="transmembrane region" description="Helical" evidence="15">
    <location>
        <begin position="320"/>
        <end position="344"/>
    </location>
</feature>
<feature type="transmembrane region" description="Helical" evidence="15">
    <location>
        <begin position="1017"/>
        <end position="1038"/>
    </location>
</feature>
<dbReference type="PANTHER" id="PTHR22914:SF42">
    <property type="entry name" value="CHITIN SYNTHASE"/>
    <property type="match status" value="1"/>
</dbReference>
<feature type="domain" description="Chitin synthase chs-1/2 N-terminal putative transporter" evidence="16">
    <location>
        <begin position="88"/>
        <end position="351"/>
    </location>
</feature>
<accession>A0AAV6VUC5</accession>
<feature type="transmembrane region" description="Helical" evidence="15">
    <location>
        <begin position="277"/>
        <end position="296"/>
    </location>
</feature>
<dbReference type="InterPro" id="IPR029044">
    <property type="entry name" value="Nucleotide-diphossugar_trans"/>
</dbReference>
<keyword evidence="10" id="KW-0325">Glycoprotein</keyword>
<evidence type="ECO:0000313" key="18">
    <source>
        <dbReference type="Proteomes" id="UP000827092"/>
    </source>
</evidence>
<gene>
    <name evidence="17" type="ORF">JTE90_018925</name>
</gene>
<dbReference type="EMBL" id="JAFNEN010000019">
    <property type="protein sequence ID" value="KAG8200140.1"/>
    <property type="molecule type" value="Genomic_DNA"/>
</dbReference>
<keyword evidence="5" id="KW-0808">Transferase</keyword>
<dbReference type="Proteomes" id="UP000827092">
    <property type="component" value="Unassembled WGS sequence"/>
</dbReference>
<evidence type="ECO:0000259" key="16">
    <source>
        <dbReference type="Pfam" id="PF23000"/>
    </source>
</evidence>
<feature type="transmembrane region" description="Helical" evidence="15">
    <location>
        <begin position="192"/>
        <end position="213"/>
    </location>
</feature>
<keyword evidence="6 15" id="KW-0812">Transmembrane</keyword>
<evidence type="ECO:0000256" key="5">
    <source>
        <dbReference type="ARBA" id="ARBA00022679"/>
    </source>
</evidence>
<dbReference type="Pfam" id="PF23000">
    <property type="entry name" value="ChitinSynthase_IV_N"/>
    <property type="match status" value="1"/>
</dbReference>
<dbReference type="InterPro" id="IPR004835">
    <property type="entry name" value="Chitin_synth"/>
</dbReference>
<feature type="compositionally biased region" description="Polar residues" evidence="14">
    <location>
        <begin position="1523"/>
        <end position="1537"/>
    </location>
</feature>
<evidence type="ECO:0000256" key="3">
    <source>
        <dbReference type="ARBA" id="ARBA00022475"/>
    </source>
</evidence>
<feature type="transmembrane region" description="Helical" evidence="15">
    <location>
        <begin position="430"/>
        <end position="448"/>
    </location>
</feature>
<evidence type="ECO:0000256" key="2">
    <source>
        <dbReference type="ARBA" id="ARBA00012543"/>
    </source>
</evidence>
<dbReference type="PANTHER" id="PTHR22914">
    <property type="entry name" value="CHITIN SYNTHASE"/>
    <property type="match status" value="1"/>
</dbReference>
<feature type="transmembrane region" description="Helical" evidence="15">
    <location>
        <begin position="988"/>
        <end position="1011"/>
    </location>
</feature>
<feature type="compositionally biased region" description="Basic and acidic residues" evidence="14">
    <location>
        <begin position="8"/>
        <end position="18"/>
    </location>
</feature>
<dbReference type="GO" id="GO:0004100">
    <property type="term" value="F:chitin synthase activity"/>
    <property type="evidence" value="ECO:0007669"/>
    <property type="project" value="UniProtKB-EC"/>
</dbReference>
<comment type="catalytic activity">
    <reaction evidence="12">
        <text>[(1-&gt;4)-N-acetyl-beta-D-glucosaminyl](n) + UDP-N-acetyl-alpha-D-glucosamine = [(1-&gt;4)-N-acetyl-beta-D-glucosaminyl](n+1) + UDP + H(+)</text>
        <dbReference type="Rhea" id="RHEA:16637"/>
        <dbReference type="Rhea" id="RHEA-COMP:9593"/>
        <dbReference type="Rhea" id="RHEA-COMP:9595"/>
        <dbReference type="ChEBI" id="CHEBI:15378"/>
        <dbReference type="ChEBI" id="CHEBI:17029"/>
        <dbReference type="ChEBI" id="CHEBI:57705"/>
        <dbReference type="ChEBI" id="CHEBI:58223"/>
        <dbReference type="EC" id="2.4.1.16"/>
    </reaction>
</comment>
<protein>
    <recommendedName>
        <fullName evidence="2">chitin synthase</fullName>
        <ecNumber evidence="2">2.4.1.16</ecNumber>
    </recommendedName>
</protein>
<evidence type="ECO:0000256" key="7">
    <source>
        <dbReference type="ARBA" id="ARBA00022989"/>
    </source>
</evidence>
<keyword evidence="18" id="KW-1185">Reference proteome</keyword>
<organism evidence="17 18">
    <name type="scientific">Oedothorax gibbosus</name>
    <dbReference type="NCBI Taxonomy" id="931172"/>
    <lineage>
        <taxon>Eukaryota</taxon>
        <taxon>Metazoa</taxon>
        <taxon>Ecdysozoa</taxon>
        <taxon>Arthropoda</taxon>
        <taxon>Chelicerata</taxon>
        <taxon>Arachnida</taxon>
        <taxon>Araneae</taxon>
        <taxon>Araneomorphae</taxon>
        <taxon>Entelegynae</taxon>
        <taxon>Araneoidea</taxon>
        <taxon>Linyphiidae</taxon>
        <taxon>Erigoninae</taxon>
        <taxon>Oedothorax</taxon>
    </lineage>
</organism>
<feature type="transmembrane region" description="Helical" evidence="15">
    <location>
        <begin position="398"/>
        <end position="418"/>
    </location>
</feature>
<proteinExistence type="inferred from homology"/>
<reference evidence="17 18" key="1">
    <citation type="journal article" date="2022" name="Nat. Ecol. Evol.">
        <title>A masculinizing supergene underlies an exaggerated male reproductive morph in a spider.</title>
        <authorList>
            <person name="Hendrickx F."/>
            <person name="De Corte Z."/>
            <person name="Sonet G."/>
            <person name="Van Belleghem S.M."/>
            <person name="Kostlbacher S."/>
            <person name="Vangestel C."/>
        </authorList>
    </citation>
    <scope>NUCLEOTIDE SEQUENCE [LARGE SCALE GENOMIC DNA]</scope>
    <source>
        <strain evidence="17">W744_W776</strain>
    </source>
</reference>
<dbReference type="Pfam" id="PF03142">
    <property type="entry name" value="Chitin_synth_2"/>
    <property type="match status" value="1"/>
</dbReference>
<feature type="transmembrane region" description="Helical" evidence="15">
    <location>
        <begin position="153"/>
        <end position="172"/>
    </location>
</feature>
<dbReference type="GO" id="GO:0005886">
    <property type="term" value="C:plasma membrane"/>
    <property type="evidence" value="ECO:0007669"/>
    <property type="project" value="UniProtKB-SubCell"/>
</dbReference>
<evidence type="ECO:0000256" key="15">
    <source>
        <dbReference type="SAM" id="Phobius"/>
    </source>
</evidence>
<comment type="similarity">
    <text evidence="11">Belongs to the chitin synthase family. Class IV subfamily.</text>
</comment>
<name>A0AAV6VUC5_9ARAC</name>
<feature type="compositionally biased region" description="Acidic residues" evidence="14">
    <location>
        <begin position="34"/>
        <end position="45"/>
    </location>
</feature>
<dbReference type="FunFam" id="3.90.550.10:FF:000139">
    <property type="entry name" value="Chitin synthase 8"/>
    <property type="match status" value="1"/>
</dbReference>
<sequence>MRRQLRHNFQEFRKEPTGPRRGMAPIPLKTDLPMTDEDSVDEDDEKTPLNETSYGSRGRNDVKGWDVFVVTPPAEEDETAVSRTVDITLKALKLLVYVITFCVVLGSATVSKAALLIITSNVRADATLNVCKKGLGVERDKDYEVFLQEFERIPWIWTLYVILTVPELFALFRSSRICIFKSYKKPKVSTFIAVFIAETMYAIGLTLLVFVVLPDLDVIKAAMLTNCVCFVPAVLGLLSRHSGESKRILKVIFDILAILIQGTVFVLWPMAENSPRAWLIPISVTLVSVRWWENYIDIKSPISFIRKMSAVKEDLRKSRYFTYIFLSMWKIIVIFCAMFGFLHITMNDASFIFRGFASSFRSHPITVQQIRRLLPLEVMPDIPTASPLDEQVTIQSSAFAPIFVALIQIMASLLCYVFGKFACKICIQGFSFAFPISLTIPVCISMLIASCGVRTEDVCFFDDLVPKYLFWTCPQGNFFQDFISSQYAWIWLLWLLSQTWIAVHIWTPKCERLASTEKLFVNPMYCGVLIDQSVALNRRRDDEGEIKSEDLDLEKPDENDISQYYETISIQTETSSGHTGKNVTVRSSDHITRIYACATMWHETTEEMLQMLKSVVRMDEDQCARRNAQMHIFFDDAYELCDDDDEEMVVNRFVKQLVQVMDVAASNVHQCNIRLKPPVKIPTPYGGRLTWVMPGKNKLIAHLKDKAKIRHRKRWSQVMYMYYLLGHRLIELPIDVNRKATMAENTFVLALDGDINFRPHAVQLLVDLMKKNRNLGAACGRIHPVGSGPMVWYQKFEYAIGHWLQKATEHMIGCVLCSPGCFSLFRAKALMDDNVMRKYTTRSDEARHYVQYDQGEDRWLCTLLLQRGYRVEYSAASDAYTHCPEGFGEFYTQRRRWAPSTMANIMDLLSDYKSTVAINDNISVPYIIYQGMLMTGTVLGPGTIFLMLVGAMVAAFKISNWNSFTYNIIPILLFMLVCFIFKNDIQIMVAQVMSAAYALLMMAVLVGTSIQLTEDGIGSPSSIFLIALSGSFFIAALLHPQEFWCVLPGLLYFLSIPSMYLLLIIYSLVNLNVVTWGTREVQTKKTKKELEEERKEHEEAIKNRNPDVLSFLGIGNKDNEEGSIVLSLANLFTCMLCTYPKSNEDKLHLMKIGDQLEQINKKVTSLERQLEMTHAIPFRSRKTSGRGSVRAPSEAGLSVVNENDDVADFDSGSEAPSSEGLEPKQERDDLINPYWIEDKDLKRGEVEYLPAAEIGFWNDLIDKYLYPIEQNKEHQARVASELKELRNKVVFAFFMFNALFILIVFLLQLNKDQLHLDWPLGVRTNITYNPETSEVRIDKEYLELEPIGLVFAVFFALILVIQFVAMLFHRFGTLSHIMASIELSCFNQKVDDISDDAFIDKNAVQIARQLQRLRGIDDDEKSDECLYVGRRKTIQNLEKRRNQRNRIGTLDVAFRKRFMNINLLDAEHGNIATPVLNGLNRIGRSRETIRALELRRNNVLGNNSRMETLGAKNEFNGHRGSRSKNVNTIFPKQNGSLKPNGFGNKAYDPTTDSDEESGGRNLRMQIYGSKNSLASYREEHEISSRRRQSHL</sequence>
<keyword evidence="3" id="KW-1003">Cell membrane</keyword>